<dbReference type="Pfam" id="PF13432">
    <property type="entry name" value="TPR_16"/>
    <property type="match status" value="1"/>
</dbReference>
<evidence type="ECO:0000313" key="4">
    <source>
        <dbReference type="Proteomes" id="UP001620339"/>
    </source>
</evidence>
<dbReference type="SUPFAM" id="SSF48452">
    <property type="entry name" value="TPR-like"/>
    <property type="match status" value="3"/>
</dbReference>
<sequence>MVSVRSGRCGFKQMRHFTAAATLMLGLAACAQAPLRPAARPTPAAAPQPLAHMVVATPDADHDLLAQLMAGEMALGRTDLKSAALHYGKAMAISNDPEVAERAAMLAIAVHDDDAASRALARWQSLGAKPAPMAQARAQLALDHGDTPEAQHQLQILTDSHDKNAWRDFGQVLVAARDQAQAAQLLETLATPQRLPADPQAWLAMSELGDKLGRHAYAQRVADAAIVRFPGNAEVYVWSAQMKAGNGDTKGAFALLQQATAKSPDNVRLRLVYASLLSQSGDDAAAMKLLDHGPQDADTYQLRAALAVHDKDSKALSALYRQLQQAAPGVRAQNAFLLGQLAEMQHRDAEALAWYDQVGDDDPHAFDADLRSAVLLQAQGKSTDAHELLGQMEMDYLDQPNQLRQAWQLDAEIYMQEQNYPQAISAFTRALQVVPNDPGLLYGRGLAYASAGQVDPAVRDFRSLLKLKPDDIDASNALGFTLADANRDLPEAEQLIGRARAARPNDPAIADSWGWVQYRLGHLDQAVQSLRSAWQAGKDGDIGVHLGEVLWEQGDHRGAQQVFDAVRKLDPHNASLQSTLKRLNP</sequence>
<name>A0ABW8J977_9GAMM</name>
<keyword evidence="1" id="KW-0802">TPR repeat</keyword>
<dbReference type="Pfam" id="PF13371">
    <property type="entry name" value="TPR_9"/>
    <property type="match status" value="1"/>
</dbReference>
<feature type="chain" id="PRO_5046127643" evidence="2">
    <location>
        <begin position="34"/>
        <end position="585"/>
    </location>
</feature>
<accession>A0ABW8J977</accession>
<feature type="repeat" description="TPR" evidence="1">
    <location>
        <begin position="404"/>
        <end position="437"/>
    </location>
</feature>
<organism evidence="3 4">
    <name type="scientific">Rhodanobacter hydrolyticus</name>
    <dbReference type="NCBI Taxonomy" id="2250595"/>
    <lineage>
        <taxon>Bacteria</taxon>
        <taxon>Pseudomonadati</taxon>
        <taxon>Pseudomonadota</taxon>
        <taxon>Gammaproteobacteria</taxon>
        <taxon>Lysobacterales</taxon>
        <taxon>Rhodanobacteraceae</taxon>
        <taxon>Rhodanobacter</taxon>
    </lineage>
</organism>
<feature type="signal peptide" evidence="2">
    <location>
        <begin position="1"/>
        <end position="33"/>
    </location>
</feature>
<comment type="caution">
    <text evidence="3">The sequence shown here is derived from an EMBL/GenBank/DDBJ whole genome shotgun (WGS) entry which is preliminary data.</text>
</comment>
<dbReference type="PANTHER" id="PTHR12558:SF13">
    <property type="entry name" value="CELL DIVISION CYCLE PROTEIN 27 HOMOLOG"/>
    <property type="match status" value="1"/>
</dbReference>
<dbReference type="SMART" id="SM00028">
    <property type="entry name" value="TPR"/>
    <property type="match status" value="4"/>
</dbReference>
<dbReference type="Proteomes" id="UP001620339">
    <property type="component" value="Unassembled WGS sequence"/>
</dbReference>
<dbReference type="PROSITE" id="PS51257">
    <property type="entry name" value="PROKAR_LIPOPROTEIN"/>
    <property type="match status" value="1"/>
</dbReference>
<feature type="repeat" description="TPR" evidence="1">
    <location>
        <begin position="438"/>
        <end position="471"/>
    </location>
</feature>
<feature type="repeat" description="TPR" evidence="1">
    <location>
        <begin position="540"/>
        <end position="573"/>
    </location>
</feature>
<evidence type="ECO:0000256" key="2">
    <source>
        <dbReference type="SAM" id="SignalP"/>
    </source>
</evidence>
<dbReference type="PROSITE" id="PS50005">
    <property type="entry name" value="TPR"/>
    <property type="match status" value="3"/>
</dbReference>
<dbReference type="Gene3D" id="1.25.40.10">
    <property type="entry name" value="Tetratricopeptide repeat domain"/>
    <property type="match status" value="2"/>
</dbReference>
<evidence type="ECO:0000313" key="3">
    <source>
        <dbReference type="EMBL" id="MFK2878856.1"/>
    </source>
</evidence>
<dbReference type="InterPro" id="IPR019734">
    <property type="entry name" value="TPR_rpt"/>
</dbReference>
<protein>
    <submittedName>
        <fullName evidence="3">Tetratricopeptide repeat protein</fullName>
    </submittedName>
</protein>
<evidence type="ECO:0000256" key="1">
    <source>
        <dbReference type="PROSITE-ProRule" id="PRU00339"/>
    </source>
</evidence>
<gene>
    <name evidence="3" type="ORF">ISP25_17430</name>
</gene>
<keyword evidence="2" id="KW-0732">Signal</keyword>
<dbReference type="EMBL" id="JADIKK010000008">
    <property type="protein sequence ID" value="MFK2878856.1"/>
    <property type="molecule type" value="Genomic_DNA"/>
</dbReference>
<proteinExistence type="predicted"/>
<dbReference type="Pfam" id="PF14559">
    <property type="entry name" value="TPR_19"/>
    <property type="match status" value="1"/>
</dbReference>
<reference evidence="3 4" key="1">
    <citation type="submission" date="2020-10" db="EMBL/GenBank/DDBJ databases">
        <title>Phylogeny of dyella-like bacteria.</title>
        <authorList>
            <person name="Fu J."/>
        </authorList>
    </citation>
    <scope>NUCLEOTIDE SEQUENCE [LARGE SCALE GENOMIC DNA]</scope>
    <source>
        <strain evidence="3 4">KACC 19113</strain>
    </source>
</reference>
<dbReference type="InterPro" id="IPR011990">
    <property type="entry name" value="TPR-like_helical_dom_sf"/>
</dbReference>
<dbReference type="PANTHER" id="PTHR12558">
    <property type="entry name" value="CELL DIVISION CYCLE 16,23,27"/>
    <property type="match status" value="1"/>
</dbReference>
<keyword evidence="4" id="KW-1185">Reference proteome</keyword>